<sequence length="413" mass="46449">MYSLYAQTKEKLRFATYRGYNLCNPTAAVLAHLLFDNRSARKKIRNAFKLIRLTPRYRHHDQLKGDAYIWHCDRDDQTKLALSIGNRLSEKQPRNISYMPAIKEDASKSLDWRAMYAAWRITRRCSLPLLLQFYVFSALCHTIKHFRAIDRLQIPQQLTSLVSFNSANIPECFLVAACRHHGLPTYSLQHGLYHRYRGEQPIDIINYENVTASTLLVWSEFCRAEIAAFHREIGRTPDYRIQIAGYIDPPAPQPGSRPSPTLHKHLLCVLPGKRYVADSIQLLHLLASLPAHYRLTVRLHPLLAKDAALMAALPSSASLDDSPTLAHALRAGGYDLAVGFNTTSLFEATLFGVPCAMYQASSLNLIADGIPSFSIADELAQLADAPIDTHQLADYILGASCFRYAEIINAAET</sequence>
<dbReference type="EMBL" id="FNBM01000005">
    <property type="protein sequence ID" value="SDF89080.1"/>
    <property type="molecule type" value="Genomic_DNA"/>
</dbReference>
<organism evidence="1 2">
    <name type="scientific">Phytopseudomonas seleniipraecipitans</name>
    <dbReference type="NCBI Taxonomy" id="640205"/>
    <lineage>
        <taxon>Bacteria</taxon>
        <taxon>Pseudomonadati</taxon>
        <taxon>Pseudomonadota</taxon>
        <taxon>Gammaproteobacteria</taxon>
        <taxon>Pseudomonadales</taxon>
        <taxon>Pseudomonadaceae</taxon>
        <taxon>Phytopseudomonas</taxon>
    </lineage>
</organism>
<dbReference type="Proteomes" id="UP000243378">
    <property type="component" value="Unassembled WGS sequence"/>
</dbReference>
<evidence type="ECO:0000313" key="2">
    <source>
        <dbReference type="Proteomes" id="UP000243378"/>
    </source>
</evidence>
<accession>A0A1G7PUJ5</accession>
<reference evidence="1 2" key="1">
    <citation type="submission" date="2016-10" db="EMBL/GenBank/DDBJ databases">
        <authorList>
            <person name="de Groot N.N."/>
        </authorList>
    </citation>
    <scope>NUCLEOTIDE SEQUENCE [LARGE SCALE GENOMIC DNA]</scope>
    <source>
        <strain evidence="1 2">LMG 25475</strain>
    </source>
</reference>
<evidence type="ECO:0000313" key="1">
    <source>
        <dbReference type="EMBL" id="SDF89080.1"/>
    </source>
</evidence>
<proteinExistence type="predicted"/>
<name>A0A1G7PUJ5_9GAMM</name>
<dbReference type="AlphaFoldDB" id="A0A1G7PUJ5"/>
<protein>
    <submittedName>
        <fullName evidence="1">Uncharacterized protein</fullName>
    </submittedName>
</protein>
<dbReference type="RefSeq" id="WP_092368695.1">
    <property type="nucleotide sequence ID" value="NZ_FNBM01000005.1"/>
</dbReference>
<gene>
    <name evidence="1" type="ORF">SAMN05216381_2653</name>
</gene>
<dbReference type="OrthoDB" id="6775258at2"/>